<dbReference type="EMBL" id="CP002158">
    <property type="protein sequence ID" value="ADL26402.1"/>
    <property type="molecule type" value="Genomic_DNA"/>
</dbReference>
<feature type="compositionally biased region" description="Low complexity" evidence="1">
    <location>
        <begin position="72"/>
        <end position="91"/>
    </location>
</feature>
<protein>
    <submittedName>
        <fullName evidence="3">Putative lipoprotein</fullName>
    </submittedName>
</protein>
<keyword evidence="3" id="KW-0449">Lipoprotein</keyword>
<dbReference type="PROSITE" id="PS51257">
    <property type="entry name" value="PROKAR_LIPOPROTEIN"/>
    <property type="match status" value="1"/>
</dbReference>
<reference evidence="4" key="1">
    <citation type="submission" date="2010-08" db="EMBL/GenBank/DDBJ databases">
        <title>Complete sequence of Fibrobacter succinogenes subsp. succinogenes S85.</title>
        <authorList>
            <person name="Durkin A.S."/>
            <person name="Nelson K.E."/>
            <person name="Morrison M."/>
            <person name="Forsberg C.W."/>
            <person name="Wilson D.B."/>
            <person name="Russell J.B."/>
            <person name="Cann I.K.O."/>
            <person name="Mackie R.I."/>
            <person name="White B.A."/>
        </authorList>
    </citation>
    <scope>NUCLEOTIDE SEQUENCE [LARGE SCALE GENOMIC DNA]</scope>
    <source>
        <strain evidence="4">ATCC 19169 / S85</strain>
    </source>
</reference>
<feature type="signal peptide" evidence="2">
    <location>
        <begin position="1"/>
        <end position="24"/>
    </location>
</feature>
<feature type="region of interest" description="Disordered" evidence="1">
    <location>
        <begin position="41"/>
        <end position="123"/>
    </location>
</feature>
<feature type="chain" id="PRO_5003127949" evidence="2">
    <location>
        <begin position="25"/>
        <end position="331"/>
    </location>
</feature>
<evidence type="ECO:0000256" key="1">
    <source>
        <dbReference type="SAM" id="MobiDB-lite"/>
    </source>
</evidence>
<accession>D9S9T3</accession>
<dbReference type="Proteomes" id="UP000000517">
    <property type="component" value="Chromosome"/>
</dbReference>
<proteinExistence type="predicted"/>
<evidence type="ECO:0000256" key="2">
    <source>
        <dbReference type="SAM" id="SignalP"/>
    </source>
</evidence>
<sequence>MAMTKLFNKFLTICVAAFSAFSLSACSDKIAGTAEEPNQFAYGTQSSSSIDRSIVSDSGKSLETPNDFPIITSSATSVPSPTTNNSSSSQSEYDGFVPITIDPTPSLPDSVPGNSGAGSSGGAPSFGNPDCHCQGDAKCYCGSDGASAYTLDDYLKNYNITDVSYDDNVLAFNKTYDGQLEDVYNSAKVNTSQLRSIGLHKITSENASALSILFLRTTMNMGGMLYEKDGVVSRTQGGCQLYVLNVYDTSPVIHVLTEISKDTIKITDVHDNCDYEPRPFDMHVGFLFEYCGELSESPKIDITFKLNESMKCGTVDYDEYISKKLRDSSGQ</sequence>
<name>D9S9T3_FIBSS</name>
<evidence type="ECO:0000313" key="3">
    <source>
        <dbReference type="EMBL" id="ADL26402.1"/>
    </source>
</evidence>
<evidence type="ECO:0000313" key="4">
    <source>
        <dbReference type="Proteomes" id="UP000000517"/>
    </source>
</evidence>
<feature type="compositionally biased region" description="Low complexity" evidence="1">
    <location>
        <begin position="46"/>
        <end position="58"/>
    </location>
</feature>
<dbReference type="HOGENOM" id="CLU_838743_0_0_0"/>
<organism evidence="3 4">
    <name type="scientific">Fibrobacter succinogenes (strain ATCC 19169 / S85)</name>
    <dbReference type="NCBI Taxonomy" id="59374"/>
    <lineage>
        <taxon>Bacteria</taxon>
        <taxon>Pseudomonadati</taxon>
        <taxon>Fibrobacterota</taxon>
        <taxon>Fibrobacteria</taxon>
        <taxon>Fibrobacterales</taxon>
        <taxon>Fibrobacteraceae</taxon>
        <taxon>Fibrobacter</taxon>
    </lineage>
</organism>
<dbReference type="STRING" id="59374.FSU_1249"/>
<dbReference type="KEGG" id="fsc:FSU_1249"/>
<dbReference type="AlphaFoldDB" id="D9S9T3"/>
<keyword evidence="2" id="KW-0732">Signal</keyword>
<gene>
    <name evidence="3" type="ordered locus">FSU_1249</name>
</gene>